<reference evidence="2 5" key="1">
    <citation type="journal article" date="2011" name="Nature">
        <title>The Medicago genome provides insight into the evolution of rhizobial symbioses.</title>
        <authorList>
            <person name="Young N.D."/>
            <person name="Debelle F."/>
            <person name="Oldroyd G.E."/>
            <person name="Geurts R."/>
            <person name="Cannon S.B."/>
            <person name="Udvardi M.K."/>
            <person name="Benedito V.A."/>
            <person name="Mayer K.F."/>
            <person name="Gouzy J."/>
            <person name="Schoof H."/>
            <person name="Van de Peer Y."/>
            <person name="Proost S."/>
            <person name="Cook D.R."/>
            <person name="Meyers B.C."/>
            <person name="Spannagl M."/>
            <person name="Cheung F."/>
            <person name="De Mita S."/>
            <person name="Krishnakumar V."/>
            <person name="Gundlach H."/>
            <person name="Zhou S."/>
            <person name="Mudge J."/>
            <person name="Bharti A.K."/>
            <person name="Murray J.D."/>
            <person name="Naoumkina M.A."/>
            <person name="Rosen B."/>
            <person name="Silverstein K.A."/>
            <person name="Tang H."/>
            <person name="Rombauts S."/>
            <person name="Zhao P.X."/>
            <person name="Zhou P."/>
            <person name="Barbe V."/>
            <person name="Bardou P."/>
            <person name="Bechner M."/>
            <person name="Bellec A."/>
            <person name="Berger A."/>
            <person name="Berges H."/>
            <person name="Bidwell S."/>
            <person name="Bisseling T."/>
            <person name="Choisne N."/>
            <person name="Couloux A."/>
            <person name="Denny R."/>
            <person name="Deshpande S."/>
            <person name="Dai X."/>
            <person name="Doyle J.J."/>
            <person name="Dudez A.M."/>
            <person name="Farmer A.D."/>
            <person name="Fouteau S."/>
            <person name="Franken C."/>
            <person name="Gibelin C."/>
            <person name="Gish J."/>
            <person name="Goldstein S."/>
            <person name="Gonzalez A.J."/>
            <person name="Green P.J."/>
            <person name="Hallab A."/>
            <person name="Hartog M."/>
            <person name="Hua A."/>
            <person name="Humphray S.J."/>
            <person name="Jeong D.H."/>
            <person name="Jing Y."/>
            <person name="Jocker A."/>
            <person name="Kenton S.M."/>
            <person name="Kim D.J."/>
            <person name="Klee K."/>
            <person name="Lai H."/>
            <person name="Lang C."/>
            <person name="Lin S."/>
            <person name="Macmil S.L."/>
            <person name="Magdelenat G."/>
            <person name="Matthews L."/>
            <person name="McCorrison J."/>
            <person name="Monaghan E.L."/>
            <person name="Mun J.H."/>
            <person name="Najar F.Z."/>
            <person name="Nicholson C."/>
            <person name="Noirot C."/>
            <person name="O'Bleness M."/>
            <person name="Paule C.R."/>
            <person name="Poulain J."/>
            <person name="Prion F."/>
            <person name="Qin B."/>
            <person name="Qu C."/>
            <person name="Retzel E.F."/>
            <person name="Riddle C."/>
            <person name="Sallet E."/>
            <person name="Samain S."/>
            <person name="Samson N."/>
            <person name="Sanders I."/>
            <person name="Saurat O."/>
            <person name="Scarpelli C."/>
            <person name="Schiex T."/>
            <person name="Segurens B."/>
            <person name="Severin A.J."/>
            <person name="Sherrier D.J."/>
            <person name="Shi R."/>
            <person name="Sims S."/>
            <person name="Singer S.R."/>
            <person name="Sinharoy S."/>
            <person name="Sterck L."/>
            <person name="Viollet A."/>
            <person name="Wang B.B."/>
            <person name="Wang K."/>
            <person name="Wang M."/>
            <person name="Wang X."/>
            <person name="Warfsmann J."/>
            <person name="Weissenbach J."/>
            <person name="White D.D."/>
            <person name="White J.D."/>
            <person name="Wiley G.B."/>
            <person name="Wincker P."/>
            <person name="Xing Y."/>
            <person name="Yang L."/>
            <person name="Yao Z."/>
            <person name="Ying F."/>
            <person name="Zhai J."/>
            <person name="Zhou L."/>
            <person name="Zuber A."/>
            <person name="Denarie J."/>
            <person name="Dixon R.A."/>
            <person name="May G.D."/>
            <person name="Schwartz D.C."/>
            <person name="Rogers J."/>
            <person name="Quetier F."/>
            <person name="Town C.D."/>
            <person name="Roe B.A."/>
        </authorList>
    </citation>
    <scope>NUCLEOTIDE SEQUENCE [LARGE SCALE GENOMIC DNA]</scope>
    <source>
        <strain evidence="2">A17</strain>
        <strain evidence="4 5">cv. Jemalong A17</strain>
    </source>
</reference>
<name>G7IX89_MEDTR</name>
<dbReference type="EnsemblPlants" id="AES69865">
    <property type="protein sequence ID" value="AES69865"/>
    <property type="gene ID" value="MTR_3g036210"/>
</dbReference>
<dbReference type="EMBL" id="PSQE01000003">
    <property type="protein sequence ID" value="RHN66446.1"/>
    <property type="molecule type" value="Genomic_DNA"/>
</dbReference>
<proteinExistence type="predicted"/>
<gene>
    <name evidence="2" type="ordered locus">MTR_3g036210</name>
    <name evidence="3" type="ORF">MtrunA17_Chr3g0091151</name>
</gene>
<dbReference type="PaxDb" id="3880-AES69865"/>
<organism evidence="2 5">
    <name type="scientific">Medicago truncatula</name>
    <name type="common">Barrel medic</name>
    <name type="synonym">Medicago tribuloides</name>
    <dbReference type="NCBI Taxonomy" id="3880"/>
    <lineage>
        <taxon>Eukaryota</taxon>
        <taxon>Viridiplantae</taxon>
        <taxon>Streptophyta</taxon>
        <taxon>Embryophyta</taxon>
        <taxon>Tracheophyta</taxon>
        <taxon>Spermatophyta</taxon>
        <taxon>Magnoliopsida</taxon>
        <taxon>eudicotyledons</taxon>
        <taxon>Gunneridae</taxon>
        <taxon>Pentapetalae</taxon>
        <taxon>rosids</taxon>
        <taxon>fabids</taxon>
        <taxon>Fabales</taxon>
        <taxon>Fabaceae</taxon>
        <taxon>Papilionoideae</taxon>
        <taxon>50 kb inversion clade</taxon>
        <taxon>NPAAA clade</taxon>
        <taxon>Hologalegina</taxon>
        <taxon>IRL clade</taxon>
        <taxon>Trifolieae</taxon>
        <taxon>Medicago</taxon>
    </lineage>
</organism>
<feature type="domain" description="F-box" evidence="1">
    <location>
        <begin position="54"/>
        <end position="78"/>
    </location>
</feature>
<dbReference type="Proteomes" id="UP000002051">
    <property type="component" value="Chromosome 3"/>
</dbReference>
<feature type="domain" description="F-box" evidence="1">
    <location>
        <begin position="12"/>
        <end position="44"/>
    </location>
</feature>
<dbReference type="InterPro" id="IPR001810">
    <property type="entry name" value="F-box_dom"/>
</dbReference>
<dbReference type="InterPro" id="IPR055294">
    <property type="entry name" value="FBL60-like"/>
</dbReference>
<keyword evidence="5" id="KW-1185">Reference proteome</keyword>
<dbReference type="SUPFAM" id="SSF81383">
    <property type="entry name" value="F-box domain"/>
    <property type="match status" value="2"/>
</dbReference>
<dbReference type="Pfam" id="PF00646">
    <property type="entry name" value="F-box"/>
    <property type="match status" value="2"/>
</dbReference>
<protein>
    <submittedName>
        <fullName evidence="2">F-box/RNI superfamily protein</fullName>
    </submittedName>
    <submittedName>
        <fullName evidence="3">Putative F-box domain-containing protein</fullName>
    </submittedName>
</protein>
<dbReference type="EMBL" id="CM001219">
    <property type="protein sequence ID" value="AES69865.1"/>
    <property type="molecule type" value="Genomic_DNA"/>
</dbReference>
<evidence type="ECO:0000313" key="3">
    <source>
        <dbReference type="EMBL" id="RHN66446.1"/>
    </source>
</evidence>
<evidence type="ECO:0000259" key="1">
    <source>
        <dbReference type="Pfam" id="PF00646"/>
    </source>
</evidence>
<evidence type="ECO:0000313" key="4">
    <source>
        <dbReference type="EnsemblPlants" id="AES69865"/>
    </source>
</evidence>
<reference evidence="3" key="5">
    <citation type="journal article" date="2018" name="Nat. Plants">
        <title>Whole-genome landscape of Medicago truncatula symbiotic genes.</title>
        <authorList>
            <person name="Pecrix Y."/>
            <person name="Gamas P."/>
            <person name="Carrere S."/>
        </authorList>
    </citation>
    <scope>NUCLEOTIDE SEQUENCE</scope>
    <source>
        <tissue evidence="3">Leaves</tissue>
    </source>
</reference>
<dbReference type="PANTHER" id="PTHR31293">
    <property type="entry name" value="RNI-LIKE SUPERFAMILY PROTEIN"/>
    <property type="match status" value="1"/>
</dbReference>
<reference evidence="2 5" key="2">
    <citation type="journal article" date="2014" name="BMC Genomics">
        <title>An improved genome release (version Mt4.0) for the model legume Medicago truncatula.</title>
        <authorList>
            <person name="Tang H."/>
            <person name="Krishnakumar V."/>
            <person name="Bidwell S."/>
            <person name="Rosen B."/>
            <person name="Chan A."/>
            <person name="Zhou S."/>
            <person name="Gentzbittel L."/>
            <person name="Childs K.L."/>
            <person name="Yandell M."/>
            <person name="Gundlach H."/>
            <person name="Mayer K.F."/>
            <person name="Schwartz D.C."/>
            <person name="Town C.D."/>
        </authorList>
    </citation>
    <scope>GENOME REANNOTATION</scope>
    <source>
        <strain evidence="4 5">cv. Jemalong A17</strain>
    </source>
</reference>
<reference evidence="6" key="4">
    <citation type="journal article" date="2018" name="Nat. Plants">
        <title>Whole-genome landscape of Medicago truncatula symbiotic genes.</title>
        <authorList>
            <person name="Pecrix Y."/>
            <person name="Staton S.E."/>
            <person name="Sallet E."/>
            <person name="Lelandais-Briere C."/>
            <person name="Moreau S."/>
            <person name="Carrere S."/>
            <person name="Blein T."/>
            <person name="Jardinaud M.F."/>
            <person name="Latrasse D."/>
            <person name="Zouine M."/>
            <person name="Zahm M."/>
            <person name="Kreplak J."/>
            <person name="Mayjonade B."/>
            <person name="Satge C."/>
            <person name="Perez M."/>
            <person name="Cauet S."/>
            <person name="Marande W."/>
            <person name="Chantry-Darmon C."/>
            <person name="Lopez-Roques C."/>
            <person name="Bouchez O."/>
            <person name="Berard A."/>
            <person name="Debelle F."/>
            <person name="Munos S."/>
            <person name="Bendahmane A."/>
            <person name="Berges H."/>
            <person name="Niebel A."/>
            <person name="Buitink J."/>
            <person name="Frugier F."/>
            <person name="Benhamed M."/>
            <person name="Crespi M."/>
            <person name="Gouzy J."/>
            <person name="Gamas P."/>
        </authorList>
    </citation>
    <scope>NUCLEOTIDE SEQUENCE [LARGE SCALE GENOMIC DNA]</scope>
    <source>
        <strain evidence="6">cv. Jemalong A17</strain>
    </source>
</reference>
<dbReference type="AlphaFoldDB" id="G7IX89"/>
<evidence type="ECO:0000313" key="5">
    <source>
        <dbReference type="Proteomes" id="UP000002051"/>
    </source>
</evidence>
<dbReference type="PANTHER" id="PTHR31293:SF16">
    <property type="entry name" value="RNI-LIKE SUPERFAMILY PROTEIN"/>
    <property type="match status" value="1"/>
</dbReference>
<sequence>MSISMADRIITLHDSILCHIVSFLPTKHAAATSILSKRWKSLWLLVLTLLEDRISTLPNSVLCHILSFLPTKHAAATSIL</sequence>
<dbReference type="InterPro" id="IPR036047">
    <property type="entry name" value="F-box-like_dom_sf"/>
</dbReference>
<accession>G7IX89</accession>
<dbReference type="Proteomes" id="UP000265566">
    <property type="component" value="Chromosome 3"/>
</dbReference>
<dbReference type="HOGENOM" id="CLU_2593367_0_0_1"/>
<evidence type="ECO:0000313" key="2">
    <source>
        <dbReference type="EMBL" id="AES69865.1"/>
    </source>
</evidence>
<dbReference type="Gramene" id="rna14436">
    <property type="protein sequence ID" value="RHN66446.1"/>
    <property type="gene ID" value="gene14436"/>
</dbReference>
<evidence type="ECO:0000313" key="6">
    <source>
        <dbReference type="Proteomes" id="UP000265566"/>
    </source>
</evidence>
<reference evidence="4" key="3">
    <citation type="submission" date="2015-04" db="UniProtKB">
        <authorList>
            <consortium name="EnsemblPlants"/>
        </authorList>
    </citation>
    <scope>IDENTIFICATION</scope>
    <source>
        <strain evidence="4">cv. Jemalong A17</strain>
    </source>
</reference>